<keyword evidence="4 8" id="KW-0812">Transmembrane</keyword>
<feature type="transmembrane region" description="Helical" evidence="8">
    <location>
        <begin position="149"/>
        <end position="166"/>
    </location>
</feature>
<name>A0A8T9CG32_9HELO</name>
<evidence type="ECO:0000256" key="5">
    <source>
        <dbReference type="ARBA" id="ARBA00022824"/>
    </source>
</evidence>
<dbReference type="Proteomes" id="UP000469558">
    <property type="component" value="Unassembled WGS sequence"/>
</dbReference>
<keyword evidence="7 8" id="KW-0472">Membrane</keyword>
<feature type="transmembrane region" description="Helical" evidence="8">
    <location>
        <begin position="187"/>
        <end position="207"/>
    </location>
</feature>
<dbReference type="Pfam" id="PF06699">
    <property type="entry name" value="PIG-F"/>
    <property type="match status" value="1"/>
</dbReference>
<feature type="transmembrane region" description="Helical" evidence="8">
    <location>
        <begin position="69"/>
        <end position="88"/>
    </location>
</feature>
<evidence type="ECO:0000256" key="7">
    <source>
        <dbReference type="ARBA" id="ARBA00023136"/>
    </source>
</evidence>
<keyword evidence="5" id="KW-0256">Endoplasmic reticulum</keyword>
<keyword evidence="10" id="KW-1185">Reference proteome</keyword>
<evidence type="ECO:0000256" key="3">
    <source>
        <dbReference type="ARBA" id="ARBA00022502"/>
    </source>
</evidence>
<dbReference type="InterPro" id="IPR009580">
    <property type="entry name" value="GPI_biosynthesis_protein_Pig-F"/>
</dbReference>
<dbReference type="OrthoDB" id="17366at2759"/>
<feature type="transmembrane region" description="Helical" evidence="8">
    <location>
        <begin position="113"/>
        <end position="137"/>
    </location>
</feature>
<comment type="subcellular location">
    <subcellularLocation>
        <location evidence="1">Endoplasmic reticulum membrane</location>
        <topology evidence="1">Multi-pass membrane protein</topology>
    </subcellularLocation>
</comment>
<keyword evidence="6 8" id="KW-1133">Transmembrane helix</keyword>
<evidence type="ECO:0000256" key="8">
    <source>
        <dbReference type="SAM" id="Phobius"/>
    </source>
</evidence>
<dbReference type="GO" id="GO:0005789">
    <property type="term" value="C:endoplasmic reticulum membrane"/>
    <property type="evidence" value="ECO:0007669"/>
    <property type="project" value="UniProtKB-SubCell"/>
</dbReference>
<proteinExistence type="predicted"/>
<evidence type="ECO:0000256" key="4">
    <source>
        <dbReference type="ARBA" id="ARBA00022692"/>
    </source>
</evidence>
<dbReference type="GO" id="GO:0006506">
    <property type="term" value="P:GPI anchor biosynthetic process"/>
    <property type="evidence" value="ECO:0007669"/>
    <property type="project" value="UniProtKB-KW"/>
</dbReference>
<evidence type="ECO:0000256" key="1">
    <source>
        <dbReference type="ARBA" id="ARBA00004477"/>
    </source>
</evidence>
<evidence type="ECO:0000256" key="2">
    <source>
        <dbReference type="ARBA" id="ARBA00004687"/>
    </source>
</evidence>
<dbReference type="AlphaFoldDB" id="A0A8T9CG32"/>
<accession>A0A8T9CG32</accession>
<evidence type="ECO:0000256" key="6">
    <source>
        <dbReference type="ARBA" id="ARBA00022989"/>
    </source>
</evidence>
<protein>
    <submittedName>
        <fullName evidence="9">Glycosylphosphatidylinositol anchor biosynthesis protein</fullName>
    </submittedName>
</protein>
<evidence type="ECO:0000313" key="10">
    <source>
        <dbReference type="Proteomes" id="UP000469558"/>
    </source>
</evidence>
<evidence type="ECO:0000313" key="9">
    <source>
        <dbReference type="EMBL" id="TVY84528.1"/>
    </source>
</evidence>
<comment type="caution">
    <text evidence="9">The sequence shown here is derived from an EMBL/GenBank/DDBJ whole genome shotgun (WGS) entry which is preliminary data.</text>
</comment>
<gene>
    <name evidence="9" type="primary">gpi-11</name>
    <name evidence="9" type="ORF">LSUE1_G004386</name>
</gene>
<dbReference type="EMBL" id="QGMK01000076">
    <property type="protein sequence ID" value="TVY84528.1"/>
    <property type="molecule type" value="Genomic_DNA"/>
</dbReference>
<sequence length="228" mass="24374">MPLIDPVTMSAGSPSLQVAPIKTSSPIELLPTDLARIVSQIHPALLLSAYYLRFPSFVADPVPTLLNSLLPLAVIQIGYAVPCLPVFGSNAKPVKKAKLTATKKTGEVPPVKAFTVFFALLLSLFSTPLLAGLQILFGAPVTTHLPHTFLSSAHLALLAVFPLVYVHGSDGKKWREVASVHSPIDEVFGGAVGCFLGAWLGAVPIPLDWDREWQKWPVTIVSGAYAGY</sequence>
<comment type="pathway">
    <text evidence="2">Glycolipid biosynthesis; glycosylphosphatidylinositol-anchor biosynthesis.</text>
</comment>
<organism evidence="9 10">
    <name type="scientific">Lachnellula suecica</name>
    <dbReference type="NCBI Taxonomy" id="602035"/>
    <lineage>
        <taxon>Eukaryota</taxon>
        <taxon>Fungi</taxon>
        <taxon>Dikarya</taxon>
        <taxon>Ascomycota</taxon>
        <taxon>Pezizomycotina</taxon>
        <taxon>Leotiomycetes</taxon>
        <taxon>Helotiales</taxon>
        <taxon>Lachnaceae</taxon>
        <taxon>Lachnellula</taxon>
    </lineage>
</organism>
<keyword evidence="3" id="KW-0337">GPI-anchor biosynthesis</keyword>
<reference evidence="9 10" key="1">
    <citation type="submission" date="2018-05" db="EMBL/GenBank/DDBJ databases">
        <title>Genome sequencing and assembly of the regulated plant pathogen Lachnellula willkommii and related sister species for the development of diagnostic species identification markers.</title>
        <authorList>
            <person name="Giroux E."/>
            <person name="Bilodeau G."/>
        </authorList>
    </citation>
    <scope>NUCLEOTIDE SEQUENCE [LARGE SCALE GENOMIC DNA]</scope>
    <source>
        <strain evidence="9 10">CBS 268.59</strain>
    </source>
</reference>
<feature type="non-terminal residue" evidence="9">
    <location>
        <position position="228"/>
    </location>
</feature>